<evidence type="ECO:0000313" key="12">
    <source>
        <dbReference type="Proteomes" id="UP000019473"/>
    </source>
</evidence>
<comment type="subcellular location">
    <subcellularLocation>
        <location evidence="1">Membrane</location>
    </subcellularLocation>
</comment>
<keyword evidence="5 8" id="KW-1133">Transmembrane helix</keyword>
<evidence type="ECO:0000256" key="7">
    <source>
        <dbReference type="SAM" id="MobiDB-lite"/>
    </source>
</evidence>
<keyword evidence="2" id="KW-0813">Transport</keyword>
<name>W9VUF3_9EURO</name>
<keyword evidence="6 8" id="KW-0472">Membrane</keyword>
<protein>
    <recommendedName>
        <fullName evidence="10">Cytochrome b561 domain-containing protein</fullName>
    </recommendedName>
</protein>
<dbReference type="CDD" id="cd08760">
    <property type="entry name" value="Cyt_b561_FRRS1_like"/>
    <property type="match status" value="1"/>
</dbReference>
<keyword evidence="12" id="KW-1185">Reference proteome</keyword>
<dbReference type="PANTHER" id="PTHR47797">
    <property type="entry name" value="DEHYDROGENASE, PUTATIVE (AFU_ORTHOLOGUE AFUA_8G05805)-RELATED"/>
    <property type="match status" value="1"/>
</dbReference>
<keyword evidence="3 8" id="KW-0812">Transmembrane</keyword>
<evidence type="ECO:0000259" key="10">
    <source>
        <dbReference type="SMART" id="SM00665"/>
    </source>
</evidence>
<feature type="transmembrane region" description="Helical" evidence="8">
    <location>
        <begin position="127"/>
        <end position="150"/>
    </location>
</feature>
<reference evidence="11 12" key="1">
    <citation type="submission" date="2013-03" db="EMBL/GenBank/DDBJ databases">
        <title>The Genome Sequence of Cladophialophora yegresii CBS 114405.</title>
        <authorList>
            <consortium name="The Broad Institute Genomics Platform"/>
            <person name="Cuomo C."/>
            <person name="de Hoog S."/>
            <person name="Gorbushina A."/>
            <person name="Walker B."/>
            <person name="Young S.K."/>
            <person name="Zeng Q."/>
            <person name="Gargeya S."/>
            <person name="Fitzgerald M."/>
            <person name="Haas B."/>
            <person name="Abouelleil A."/>
            <person name="Allen A.W."/>
            <person name="Alvarado L."/>
            <person name="Arachchi H.M."/>
            <person name="Berlin A.M."/>
            <person name="Chapman S.B."/>
            <person name="Gainer-Dewar J."/>
            <person name="Goldberg J."/>
            <person name="Griggs A."/>
            <person name="Gujja S."/>
            <person name="Hansen M."/>
            <person name="Howarth C."/>
            <person name="Imamovic A."/>
            <person name="Ireland A."/>
            <person name="Larimer J."/>
            <person name="McCowan C."/>
            <person name="Murphy C."/>
            <person name="Pearson M."/>
            <person name="Poon T.W."/>
            <person name="Priest M."/>
            <person name="Roberts A."/>
            <person name="Saif S."/>
            <person name="Shea T."/>
            <person name="Sisk P."/>
            <person name="Sykes S."/>
            <person name="Wortman J."/>
            <person name="Nusbaum C."/>
            <person name="Birren B."/>
        </authorList>
    </citation>
    <scope>NUCLEOTIDE SEQUENCE [LARGE SCALE GENOMIC DNA]</scope>
    <source>
        <strain evidence="11 12">CBS 114405</strain>
    </source>
</reference>
<dbReference type="STRING" id="1182544.W9VUF3"/>
<accession>W9VUF3</accession>
<dbReference type="EMBL" id="AMGW01000004">
    <property type="protein sequence ID" value="EXJ59208.1"/>
    <property type="molecule type" value="Genomic_DNA"/>
</dbReference>
<evidence type="ECO:0000256" key="2">
    <source>
        <dbReference type="ARBA" id="ARBA00022448"/>
    </source>
</evidence>
<dbReference type="Gene3D" id="1.20.120.1770">
    <property type="match status" value="1"/>
</dbReference>
<evidence type="ECO:0000256" key="6">
    <source>
        <dbReference type="ARBA" id="ARBA00023136"/>
    </source>
</evidence>
<feature type="transmembrane region" description="Helical" evidence="8">
    <location>
        <begin position="204"/>
        <end position="223"/>
    </location>
</feature>
<evidence type="ECO:0000256" key="9">
    <source>
        <dbReference type="SAM" id="SignalP"/>
    </source>
</evidence>
<evidence type="ECO:0000256" key="3">
    <source>
        <dbReference type="ARBA" id="ARBA00022692"/>
    </source>
</evidence>
<dbReference type="PANTHER" id="PTHR47797:SF1">
    <property type="entry name" value="CYTOCHROME B561 DOMAIN-CONTAINING PROTEIN-RELATED"/>
    <property type="match status" value="1"/>
</dbReference>
<dbReference type="eggNOG" id="ENOG502SQ3I">
    <property type="taxonomic scope" value="Eukaryota"/>
</dbReference>
<evidence type="ECO:0000313" key="11">
    <source>
        <dbReference type="EMBL" id="EXJ59208.1"/>
    </source>
</evidence>
<keyword evidence="4" id="KW-0249">Electron transport</keyword>
<dbReference type="GO" id="GO:0016020">
    <property type="term" value="C:membrane"/>
    <property type="evidence" value="ECO:0007669"/>
    <property type="project" value="UniProtKB-SubCell"/>
</dbReference>
<feature type="transmembrane region" description="Helical" evidence="8">
    <location>
        <begin position="170"/>
        <end position="192"/>
    </location>
</feature>
<gene>
    <name evidence="11" type="ORF">A1O7_06640</name>
</gene>
<dbReference type="HOGENOM" id="CLU_071657_1_0_1"/>
<comment type="caution">
    <text evidence="11">The sequence shown here is derived from an EMBL/GenBank/DDBJ whole genome shotgun (WGS) entry which is preliminary data.</text>
</comment>
<keyword evidence="9" id="KW-0732">Signal</keyword>
<feature type="domain" description="Cytochrome b561" evidence="10">
    <location>
        <begin position="57"/>
        <end position="187"/>
    </location>
</feature>
<feature type="transmembrane region" description="Helical" evidence="8">
    <location>
        <begin position="96"/>
        <end position="115"/>
    </location>
</feature>
<evidence type="ECO:0000256" key="1">
    <source>
        <dbReference type="ARBA" id="ARBA00004370"/>
    </source>
</evidence>
<evidence type="ECO:0000256" key="5">
    <source>
        <dbReference type="ARBA" id="ARBA00022989"/>
    </source>
</evidence>
<evidence type="ECO:0000256" key="4">
    <source>
        <dbReference type="ARBA" id="ARBA00022982"/>
    </source>
</evidence>
<feature type="compositionally biased region" description="Basic and acidic residues" evidence="7">
    <location>
        <begin position="255"/>
        <end position="264"/>
    </location>
</feature>
<proteinExistence type="predicted"/>
<feature type="compositionally biased region" description="Polar residues" evidence="7">
    <location>
        <begin position="265"/>
        <end position="279"/>
    </location>
</feature>
<feature type="signal peptide" evidence="9">
    <location>
        <begin position="1"/>
        <end position="20"/>
    </location>
</feature>
<dbReference type="Proteomes" id="UP000019473">
    <property type="component" value="Unassembled WGS sequence"/>
</dbReference>
<organism evidence="11 12">
    <name type="scientific">Cladophialophora yegresii CBS 114405</name>
    <dbReference type="NCBI Taxonomy" id="1182544"/>
    <lineage>
        <taxon>Eukaryota</taxon>
        <taxon>Fungi</taxon>
        <taxon>Dikarya</taxon>
        <taxon>Ascomycota</taxon>
        <taxon>Pezizomycotina</taxon>
        <taxon>Eurotiomycetes</taxon>
        <taxon>Chaetothyriomycetidae</taxon>
        <taxon>Chaetothyriales</taxon>
        <taxon>Herpotrichiellaceae</taxon>
        <taxon>Cladophialophora</taxon>
    </lineage>
</organism>
<feature type="region of interest" description="Disordered" evidence="7">
    <location>
        <begin position="255"/>
        <end position="279"/>
    </location>
</feature>
<dbReference type="VEuPathDB" id="FungiDB:A1O7_06640"/>
<dbReference type="OrthoDB" id="19261at2759"/>
<evidence type="ECO:0000256" key="8">
    <source>
        <dbReference type="SAM" id="Phobius"/>
    </source>
</evidence>
<dbReference type="AlphaFoldDB" id="W9VUF3"/>
<feature type="transmembrane region" description="Helical" evidence="8">
    <location>
        <begin position="56"/>
        <end position="75"/>
    </location>
</feature>
<dbReference type="RefSeq" id="XP_007758831.1">
    <property type="nucleotide sequence ID" value="XM_007760641.1"/>
</dbReference>
<feature type="chain" id="PRO_5004930549" description="Cytochrome b561 domain-containing protein" evidence="9">
    <location>
        <begin position="21"/>
        <end position="279"/>
    </location>
</feature>
<dbReference type="SMART" id="SM00665">
    <property type="entry name" value="B561"/>
    <property type="match status" value="1"/>
</dbReference>
<dbReference type="GeneID" id="19181216"/>
<dbReference type="InterPro" id="IPR006593">
    <property type="entry name" value="Cyt_b561/ferric_Rdtase_TM"/>
</dbReference>
<sequence length="279" mass="30678">MKSTLFSATLFAVSAATVAAATILSDLDHAQHEPHAALQKRGFYEDGFKIFKRKRNAHACMMSIVFIVLFPLGAISMHLPFRGIRVTTRVHAPIQILGFAMMIGAMGLGIDIAAVDLNFFASSTSTKAHVVIGLLTCSVLILFQPALGLLQHLHFRRTAKKSVFAYIHRWTGRVAICLGWINSGLGFQLVPISLVSTGSLVRNFVLMGVLGALWFFLVGWDGYRHHWAKKEKLGAYRVGWDKGSVLRRQHAVEDGTNDEVKLESSHTGNQGTTAGEQHL</sequence>